<evidence type="ECO:0000313" key="2">
    <source>
        <dbReference type="EMBL" id="CAB9518991.1"/>
    </source>
</evidence>
<sequence length="316" mass="35315">MMKQSQLILSPTEGLFLAVLVFFASVDSFGNGFTIIPSCSPLSSNSVSRGVNNPRLPTSRIPPIDRRGEPKTSLTMLPLFPKFGEKKNGMEVGIQTAQLLMDSRRRERLKKNMKVQFPMVSDAVIDSCIDITAHAFTQVAPEQLQIALRPGGMDRVRPDLEQVIVSFALEQSVVQKIPVLDAESKRKLVEALVGMALDYVLKDAEEVLTAPEVRLEALEEQIREVHAMMGRRQLFLYRVRHNAKEIVTGIVISLAALVIYQQRQVPMVAKVLAALGTAFSKLHRNLSVLVPYGRTFVTFLWQQMLALASFLQKKVM</sequence>
<gene>
    <name evidence="2" type="ORF">SEMRO_980_G227330.1</name>
</gene>
<feature type="region of interest" description="Disordered" evidence="1">
    <location>
        <begin position="47"/>
        <end position="68"/>
    </location>
</feature>
<comment type="caution">
    <text evidence="2">The sequence shown here is derived from an EMBL/GenBank/DDBJ whole genome shotgun (WGS) entry which is preliminary data.</text>
</comment>
<accession>A0A9N8ECN2</accession>
<evidence type="ECO:0000256" key="1">
    <source>
        <dbReference type="SAM" id="MobiDB-lite"/>
    </source>
</evidence>
<proteinExistence type="predicted"/>
<name>A0A9N8ECN2_9STRA</name>
<dbReference type="EMBL" id="CAICTM010000978">
    <property type="protein sequence ID" value="CAB9518991.1"/>
    <property type="molecule type" value="Genomic_DNA"/>
</dbReference>
<protein>
    <submittedName>
        <fullName evidence="2">Uncharacterized protein</fullName>
    </submittedName>
</protein>
<keyword evidence="3" id="KW-1185">Reference proteome</keyword>
<dbReference type="AlphaFoldDB" id="A0A9N8ECN2"/>
<evidence type="ECO:0000313" key="3">
    <source>
        <dbReference type="Proteomes" id="UP001153069"/>
    </source>
</evidence>
<organism evidence="2 3">
    <name type="scientific">Seminavis robusta</name>
    <dbReference type="NCBI Taxonomy" id="568900"/>
    <lineage>
        <taxon>Eukaryota</taxon>
        <taxon>Sar</taxon>
        <taxon>Stramenopiles</taxon>
        <taxon>Ochrophyta</taxon>
        <taxon>Bacillariophyta</taxon>
        <taxon>Bacillariophyceae</taxon>
        <taxon>Bacillariophycidae</taxon>
        <taxon>Naviculales</taxon>
        <taxon>Naviculaceae</taxon>
        <taxon>Seminavis</taxon>
    </lineage>
</organism>
<reference evidence="2" key="1">
    <citation type="submission" date="2020-06" db="EMBL/GenBank/DDBJ databases">
        <authorList>
            <consortium name="Plant Systems Biology data submission"/>
        </authorList>
    </citation>
    <scope>NUCLEOTIDE SEQUENCE</scope>
    <source>
        <strain evidence="2">D6</strain>
    </source>
</reference>
<dbReference type="Proteomes" id="UP001153069">
    <property type="component" value="Unassembled WGS sequence"/>
</dbReference>